<dbReference type="PANTHER" id="PTHR23150">
    <property type="entry name" value="SULFATASE MODIFYING FACTOR 1, 2"/>
    <property type="match status" value="1"/>
</dbReference>
<comment type="caution">
    <text evidence="2">The sequence shown here is derived from an EMBL/GenBank/DDBJ whole genome shotgun (WGS) entry which is preliminary data.</text>
</comment>
<dbReference type="InterPro" id="IPR051043">
    <property type="entry name" value="Sulfatase_Mod_Factor_Kinase"/>
</dbReference>
<gene>
    <name evidence="2" type="ORF">PN36_00210</name>
</gene>
<sequence>MKVTQSVLIGLEQQEWVVINDFRDGSDGPEMVIIPAGDFMMGDIQGAGYNNEQPVHEVSVGSFAMSRYEITFAEYDRFAQATGYPKPDDLGWGRGERPVINVSWNEARLYAEWLSQQTQQDYRLPTEAEWEYAAGTSTNYPWGNDIESNQANCDGCGSEWDNTKTAPVGSFAPNAFGLYDMAGNVREWTCSAYQSQYEGAEQGCQLDDNRRQVIRGGSWYNTPKQVRAANRSWGLLNFRYNGVGFRLIRR</sequence>
<evidence type="ECO:0000259" key="1">
    <source>
        <dbReference type="Pfam" id="PF03781"/>
    </source>
</evidence>
<dbReference type="EMBL" id="JSZA02000001">
    <property type="protein sequence ID" value="TGO03771.1"/>
    <property type="molecule type" value="Genomic_DNA"/>
</dbReference>
<dbReference type="AlphaFoldDB" id="A0A4E0R7X5"/>
<dbReference type="InterPro" id="IPR042095">
    <property type="entry name" value="SUMF_sf"/>
</dbReference>
<dbReference type="GO" id="GO:0120147">
    <property type="term" value="F:formylglycine-generating oxidase activity"/>
    <property type="evidence" value="ECO:0007669"/>
    <property type="project" value="TreeGrafter"/>
</dbReference>
<dbReference type="InterPro" id="IPR005532">
    <property type="entry name" value="SUMF_dom"/>
</dbReference>
<organism evidence="2 3">
    <name type="scientific">Candidatus Thiomargarita nelsonii</name>
    <dbReference type="NCBI Taxonomy" id="1003181"/>
    <lineage>
        <taxon>Bacteria</taxon>
        <taxon>Pseudomonadati</taxon>
        <taxon>Pseudomonadota</taxon>
        <taxon>Gammaproteobacteria</taxon>
        <taxon>Thiotrichales</taxon>
        <taxon>Thiotrichaceae</taxon>
        <taxon>Thiomargarita</taxon>
    </lineage>
</organism>
<dbReference type="PANTHER" id="PTHR23150:SF35">
    <property type="entry name" value="BLL6746 PROTEIN"/>
    <property type="match status" value="1"/>
</dbReference>
<dbReference type="SUPFAM" id="SSF56436">
    <property type="entry name" value="C-type lectin-like"/>
    <property type="match status" value="1"/>
</dbReference>
<feature type="domain" description="Sulfatase-modifying factor enzyme-like" evidence="1">
    <location>
        <begin position="28"/>
        <end position="249"/>
    </location>
</feature>
<evidence type="ECO:0000313" key="2">
    <source>
        <dbReference type="EMBL" id="TGO03771.1"/>
    </source>
</evidence>
<dbReference type="Gene3D" id="3.90.1580.10">
    <property type="entry name" value="paralog of FGE (formylglycine-generating enzyme)"/>
    <property type="match status" value="1"/>
</dbReference>
<dbReference type="Pfam" id="PF03781">
    <property type="entry name" value="FGE-sulfatase"/>
    <property type="match status" value="1"/>
</dbReference>
<protein>
    <recommendedName>
        <fullName evidence="1">Sulfatase-modifying factor enzyme-like domain-containing protein</fullName>
    </recommendedName>
</protein>
<dbReference type="Proteomes" id="UP000030428">
    <property type="component" value="Unassembled WGS sequence"/>
</dbReference>
<name>A0A4E0R7X5_9GAMM</name>
<reference evidence="2 3" key="1">
    <citation type="journal article" date="2016" name="Front. Microbiol.">
        <title>Single-Cell (Meta-)Genomics of a Dimorphic Candidatus Thiomargarita nelsonii Reveals Genomic Plasticity.</title>
        <authorList>
            <person name="Flood B.E."/>
            <person name="Fliss P."/>
            <person name="Jones D.S."/>
            <person name="Dick G.J."/>
            <person name="Jain S."/>
            <person name="Kaster A.K."/>
            <person name="Winkel M."/>
            <person name="Mussmann M."/>
            <person name="Bailey J."/>
        </authorList>
    </citation>
    <scope>NUCLEOTIDE SEQUENCE [LARGE SCALE GENOMIC DNA]</scope>
    <source>
        <strain evidence="2">Hydrate Ridge</strain>
    </source>
</reference>
<keyword evidence="3" id="KW-1185">Reference proteome</keyword>
<evidence type="ECO:0000313" key="3">
    <source>
        <dbReference type="Proteomes" id="UP000030428"/>
    </source>
</evidence>
<dbReference type="InterPro" id="IPR016187">
    <property type="entry name" value="CTDL_fold"/>
</dbReference>
<proteinExistence type="predicted"/>
<accession>A0A4E0R7X5</accession>